<comment type="pathway">
    <text evidence="2">Nitrogen metabolism; urea cycle; L-ornithine and urea from L-arginine: step 1/1.</text>
</comment>
<dbReference type="Gene3D" id="3.40.50.720">
    <property type="entry name" value="NAD(P)-binding Rossmann-like Domain"/>
    <property type="match status" value="1"/>
</dbReference>
<proteinExistence type="inferred from homology"/>
<dbReference type="SUPFAM" id="SSF51735">
    <property type="entry name" value="NAD(P)-binding Rossmann-fold domains"/>
    <property type="match status" value="1"/>
</dbReference>
<dbReference type="NCBIfam" id="TIGR01229">
    <property type="entry name" value="rocF_arginase"/>
    <property type="match status" value="1"/>
</dbReference>
<sequence length="578" mass="63428">MALRGSFLRLFKRQLESPVQEKKYAHSVAIIGAPFSKGQKRRGVEHGPRAVRDAGLFERLSSLGCQVYDLGDLNFTHLANDDTYKRIPFPRTTGLASKVLADAVSGAVGAGHTCVTLGGDHSLGIGSVQGHSRQCPDLCLIWVDAHSDINTPLTSPSGNLHGQSVSFLLKELQDKVPAIPGFSWVTPGLSSSDIVYIGLRDVDPGEHHILKTCGIKYFSMREIDRVGIQRVMEMTFAHLLERKQKPIHLSFDIDAFDPSLAPATGTPVMGGLTYREGIYISEEIHNTGLLSAMDLVEVNPTLGTTREAVEATASLAVDVIAASLGARVIIACRDLSKGEAAASQIRAETGSERVLVRRLDLADTRSIKQFAEDFLKEENRLHILINNAGVMMCPYSHTVDGFEMQFGVNHLGHFLLTHLLLDLLKQSAPARIINVSSLAHNFGRIKFDDLQSERSYEGGLAYCQSKLANVLFTRELAKRLAGTRVTVNSLHPGSVKSELARHSSLIALSWRIFSFFIKTPWEGAQTNIYCAVAEELENVSGKHFRTGTVQHWLGASTPRVARGFVMPDHYRSNINTDI</sequence>
<dbReference type="GO" id="GO:0004053">
    <property type="term" value="F:arginase activity"/>
    <property type="evidence" value="ECO:0007669"/>
    <property type="project" value="UniProtKB-EC"/>
</dbReference>
<comment type="caution">
    <text evidence="13">The sequence shown here is derived from an EMBL/GenBank/DDBJ whole genome shotgun (WGS) entry which is preliminary data.</text>
</comment>
<dbReference type="PANTHER" id="PTHR43782:SF4">
    <property type="entry name" value="ARGINASE-2, MITOCHONDRIAL"/>
    <property type="match status" value="1"/>
</dbReference>
<dbReference type="CDD" id="cd09989">
    <property type="entry name" value="Arginase"/>
    <property type="match status" value="1"/>
</dbReference>
<reference evidence="13 14" key="1">
    <citation type="submission" date="2019-01" db="EMBL/GenBank/DDBJ databases">
        <title>Draft Genome and Complete Hox-Cluster Characterization of the Sterlet Sturgeon (Acipenser ruthenus).</title>
        <authorList>
            <person name="Wei Q."/>
        </authorList>
    </citation>
    <scope>NUCLEOTIDE SEQUENCE [LARGE SCALE GENOMIC DNA]</scope>
    <source>
        <strain evidence="13">WHYD16114868_AA</strain>
        <tissue evidence="13">Blood</tissue>
    </source>
</reference>
<dbReference type="PRINTS" id="PR00116">
    <property type="entry name" value="ARGINASE"/>
</dbReference>
<dbReference type="FunFam" id="3.40.800.10:FF:000005">
    <property type="entry name" value="Arginase"/>
    <property type="match status" value="1"/>
</dbReference>
<dbReference type="PROSITE" id="PS01053">
    <property type="entry name" value="ARGINASE_1"/>
    <property type="match status" value="1"/>
</dbReference>
<evidence type="ECO:0000256" key="7">
    <source>
        <dbReference type="ARBA" id="ARBA00022723"/>
    </source>
</evidence>
<comment type="subunit">
    <text evidence="3">Homotrimer.</text>
</comment>
<dbReference type="Proteomes" id="UP000289886">
    <property type="component" value="Unassembled WGS sequence"/>
</dbReference>
<dbReference type="UniPathway" id="UPA00158">
    <property type="reaction ID" value="UER00270"/>
</dbReference>
<dbReference type="Gene3D" id="3.40.800.10">
    <property type="entry name" value="Ureohydrolase domain"/>
    <property type="match status" value="1"/>
</dbReference>
<dbReference type="PANTHER" id="PTHR43782">
    <property type="entry name" value="ARGINASE"/>
    <property type="match status" value="1"/>
</dbReference>
<protein>
    <recommendedName>
        <fullName evidence="4">arginase</fullName>
        <ecNumber evidence="4">3.5.3.1</ecNumber>
    </recommendedName>
</protein>
<keyword evidence="14" id="KW-1185">Reference proteome</keyword>
<evidence type="ECO:0000256" key="8">
    <source>
        <dbReference type="ARBA" id="ARBA00022801"/>
    </source>
</evidence>
<dbReference type="PROSITE" id="PS51409">
    <property type="entry name" value="ARGINASE_2"/>
    <property type="match status" value="1"/>
</dbReference>
<dbReference type="GO" id="GO:0000050">
    <property type="term" value="P:urea cycle"/>
    <property type="evidence" value="ECO:0007669"/>
    <property type="project" value="UniProtKB-UniPathway"/>
</dbReference>
<evidence type="ECO:0000256" key="10">
    <source>
        <dbReference type="ARBA" id="ARBA00047391"/>
    </source>
</evidence>
<accession>A0A444UEQ1</accession>
<evidence type="ECO:0000313" key="13">
    <source>
        <dbReference type="EMBL" id="RXM33641.1"/>
    </source>
</evidence>
<evidence type="ECO:0000256" key="9">
    <source>
        <dbReference type="ARBA" id="ARBA00023211"/>
    </source>
</evidence>
<evidence type="ECO:0000256" key="5">
    <source>
        <dbReference type="ARBA" id="ARBA00022436"/>
    </source>
</evidence>
<comment type="similarity">
    <text evidence="11 12">Belongs to the arginase family.</text>
</comment>
<name>A0A444UEQ1_ACIRT</name>
<keyword evidence="8 12" id="KW-0378">Hydrolase</keyword>
<keyword evidence="6" id="KW-0056">Arginine metabolism</keyword>
<evidence type="ECO:0000256" key="11">
    <source>
        <dbReference type="PROSITE-ProRule" id="PRU00742"/>
    </source>
</evidence>
<evidence type="ECO:0000256" key="3">
    <source>
        <dbReference type="ARBA" id="ARBA00011233"/>
    </source>
</evidence>
<organism evidence="13 14">
    <name type="scientific">Acipenser ruthenus</name>
    <name type="common">Sterlet sturgeon</name>
    <dbReference type="NCBI Taxonomy" id="7906"/>
    <lineage>
        <taxon>Eukaryota</taxon>
        <taxon>Metazoa</taxon>
        <taxon>Chordata</taxon>
        <taxon>Craniata</taxon>
        <taxon>Vertebrata</taxon>
        <taxon>Euteleostomi</taxon>
        <taxon>Actinopterygii</taxon>
        <taxon>Chondrostei</taxon>
        <taxon>Acipenseriformes</taxon>
        <taxon>Acipenseridae</taxon>
        <taxon>Acipenser</taxon>
    </lineage>
</organism>
<dbReference type="InterPro" id="IPR020855">
    <property type="entry name" value="Ureohydrolase_Mn_BS"/>
</dbReference>
<dbReference type="GO" id="GO:0010121">
    <property type="term" value="P:L-arginine catabolic process to proline via ornithine"/>
    <property type="evidence" value="ECO:0007669"/>
    <property type="project" value="UniProtKB-ARBA"/>
</dbReference>
<comment type="cofactor">
    <cofactor evidence="1">
        <name>Mn(2+)</name>
        <dbReference type="ChEBI" id="CHEBI:29035"/>
    </cofactor>
</comment>
<evidence type="ECO:0000313" key="14">
    <source>
        <dbReference type="Proteomes" id="UP000289886"/>
    </source>
</evidence>
<dbReference type="SUPFAM" id="SSF52768">
    <property type="entry name" value="Arginase/deacetylase"/>
    <property type="match status" value="1"/>
</dbReference>
<keyword evidence="5" id="KW-0835">Urea cycle</keyword>
<dbReference type="InterPro" id="IPR036291">
    <property type="entry name" value="NAD(P)-bd_dom_sf"/>
</dbReference>
<dbReference type="GO" id="GO:0030145">
    <property type="term" value="F:manganese ion binding"/>
    <property type="evidence" value="ECO:0007669"/>
    <property type="project" value="TreeGrafter"/>
</dbReference>
<dbReference type="EMBL" id="SCEB01214711">
    <property type="protein sequence ID" value="RXM33641.1"/>
    <property type="molecule type" value="Genomic_DNA"/>
</dbReference>
<keyword evidence="9" id="KW-0464">Manganese</keyword>
<dbReference type="Pfam" id="PF00491">
    <property type="entry name" value="Arginase"/>
    <property type="match status" value="1"/>
</dbReference>
<keyword evidence="7" id="KW-0479">Metal-binding</keyword>
<evidence type="ECO:0000256" key="2">
    <source>
        <dbReference type="ARBA" id="ARBA00005098"/>
    </source>
</evidence>
<dbReference type="InterPro" id="IPR023696">
    <property type="entry name" value="Ureohydrolase_dom_sf"/>
</dbReference>
<comment type="catalytic activity">
    <reaction evidence="10">
        <text>L-arginine + H2O = urea + L-ornithine</text>
        <dbReference type="Rhea" id="RHEA:20569"/>
        <dbReference type="ChEBI" id="CHEBI:15377"/>
        <dbReference type="ChEBI" id="CHEBI:16199"/>
        <dbReference type="ChEBI" id="CHEBI:32682"/>
        <dbReference type="ChEBI" id="CHEBI:46911"/>
        <dbReference type="EC" id="3.5.3.1"/>
    </reaction>
</comment>
<dbReference type="EC" id="3.5.3.1" evidence="4"/>
<gene>
    <name evidence="13" type="ORF">EOD39_14835</name>
</gene>
<dbReference type="InterPro" id="IPR014033">
    <property type="entry name" value="Arginase"/>
</dbReference>
<dbReference type="AlphaFoldDB" id="A0A444UEQ1"/>
<evidence type="ECO:0000256" key="4">
    <source>
        <dbReference type="ARBA" id="ARBA00012168"/>
    </source>
</evidence>
<dbReference type="GO" id="GO:0005739">
    <property type="term" value="C:mitochondrion"/>
    <property type="evidence" value="ECO:0007669"/>
    <property type="project" value="TreeGrafter"/>
</dbReference>
<evidence type="ECO:0000256" key="12">
    <source>
        <dbReference type="RuleBase" id="RU003684"/>
    </source>
</evidence>
<evidence type="ECO:0000256" key="6">
    <source>
        <dbReference type="ARBA" id="ARBA00022503"/>
    </source>
</evidence>
<dbReference type="InterPro" id="IPR006035">
    <property type="entry name" value="Ureohydrolase"/>
</dbReference>
<evidence type="ECO:0000256" key="1">
    <source>
        <dbReference type="ARBA" id="ARBA00001936"/>
    </source>
</evidence>